<reference evidence="10 11" key="1">
    <citation type="submission" date="2019-02" db="EMBL/GenBank/DDBJ databases">
        <title>Deep-cultivation of Planctomycetes and their phenomic and genomic characterization uncovers novel biology.</title>
        <authorList>
            <person name="Wiegand S."/>
            <person name="Jogler M."/>
            <person name="Boedeker C."/>
            <person name="Pinto D."/>
            <person name="Vollmers J."/>
            <person name="Rivas-Marin E."/>
            <person name="Kohn T."/>
            <person name="Peeters S.H."/>
            <person name="Heuer A."/>
            <person name="Rast P."/>
            <person name="Oberbeckmann S."/>
            <person name="Bunk B."/>
            <person name="Jeske O."/>
            <person name="Meyerdierks A."/>
            <person name="Storesund J.E."/>
            <person name="Kallscheuer N."/>
            <person name="Luecker S."/>
            <person name="Lage O.M."/>
            <person name="Pohl T."/>
            <person name="Merkel B.J."/>
            <person name="Hornburger P."/>
            <person name="Mueller R.-W."/>
            <person name="Bruemmer F."/>
            <person name="Labrenz M."/>
            <person name="Spormann A.M."/>
            <person name="Op den Camp H."/>
            <person name="Overmann J."/>
            <person name="Amann R."/>
            <person name="Jetten M.S.M."/>
            <person name="Mascher T."/>
            <person name="Medema M.H."/>
            <person name="Devos D.P."/>
            <person name="Kaster A.-K."/>
            <person name="Ovreas L."/>
            <person name="Rohde M."/>
            <person name="Galperin M.Y."/>
            <person name="Jogler C."/>
        </authorList>
    </citation>
    <scope>NUCLEOTIDE SEQUENCE [LARGE SCALE GENOMIC DNA]</scope>
    <source>
        <strain evidence="10 11">TBK1r</strain>
    </source>
</reference>
<dbReference type="Proteomes" id="UP000318081">
    <property type="component" value="Chromosome"/>
</dbReference>
<dbReference type="Gene3D" id="3.40.50.150">
    <property type="entry name" value="Vaccinia Virus protein VP39"/>
    <property type="match status" value="1"/>
</dbReference>
<evidence type="ECO:0000313" key="10">
    <source>
        <dbReference type="EMBL" id="QDV81354.1"/>
    </source>
</evidence>
<evidence type="ECO:0000313" key="11">
    <source>
        <dbReference type="Proteomes" id="UP000318081"/>
    </source>
</evidence>
<dbReference type="PANTHER" id="PTHR42933">
    <property type="entry name" value="SLR6095 PROTEIN"/>
    <property type="match status" value="1"/>
</dbReference>
<evidence type="ECO:0000256" key="8">
    <source>
        <dbReference type="SAM" id="MobiDB-lite"/>
    </source>
</evidence>
<protein>
    <recommendedName>
        <fullName evidence="2">site-specific DNA-methyltransferase (adenine-specific)</fullName>
        <ecNumber evidence="2">2.1.1.72</ecNumber>
    </recommendedName>
</protein>
<dbReference type="InterPro" id="IPR029063">
    <property type="entry name" value="SAM-dependent_MTases_sf"/>
</dbReference>
<dbReference type="Pfam" id="PF02384">
    <property type="entry name" value="N6_Mtase"/>
    <property type="match status" value="1"/>
</dbReference>
<dbReference type="SUPFAM" id="SSF53335">
    <property type="entry name" value="S-adenosyl-L-methionine-dependent methyltransferases"/>
    <property type="match status" value="1"/>
</dbReference>
<dbReference type="EMBL" id="CP036432">
    <property type="protein sequence ID" value="QDV81354.1"/>
    <property type="molecule type" value="Genomic_DNA"/>
</dbReference>
<feature type="region of interest" description="Disordered" evidence="8">
    <location>
        <begin position="226"/>
        <end position="270"/>
    </location>
</feature>
<name>A0ABX5XN70_9BACT</name>
<accession>A0ABX5XN70</accession>
<sequence>MANEQFFIAASKGIVELFDKASNQSGLSRGQVFEDFVTMTRCALSGQTAEEEYLSIIAKGYDKGTIPNRGADTLKTAFHTMVDAMGETGEDILGDIFTGAITYGERGQFFTPAGVCDLMGSLTIPTERTEDRKSVCDLACGSGRMLLSVAKYQPHWEFTGQDVDHRAAQMAAINMGLNGLRGWAVWQNTLTLKCHRVYRIGMNWSTGGVITEVPVDQSPFNYQAVPHTQSKNASGPSGAADPQNDQEPAGLQPQPDDRQNSPPPSQLDLF</sequence>
<dbReference type="InterPro" id="IPR003356">
    <property type="entry name" value="DNA_methylase_A-5"/>
</dbReference>
<dbReference type="PRINTS" id="PR00507">
    <property type="entry name" value="N12N6MTFRASE"/>
</dbReference>
<evidence type="ECO:0000256" key="2">
    <source>
        <dbReference type="ARBA" id="ARBA00011900"/>
    </source>
</evidence>
<evidence type="ECO:0000256" key="1">
    <source>
        <dbReference type="ARBA" id="ARBA00006594"/>
    </source>
</evidence>
<dbReference type="GO" id="GO:0032259">
    <property type="term" value="P:methylation"/>
    <property type="evidence" value="ECO:0007669"/>
    <property type="project" value="UniProtKB-KW"/>
</dbReference>
<evidence type="ECO:0000256" key="5">
    <source>
        <dbReference type="ARBA" id="ARBA00022691"/>
    </source>
</evidence>
<evidence type="ECO:0000256" key="7">
    <source>
        <dbReference type="ARBA" id="ARBA00047942"/>
    </source>
</evidence>
<organism evidence="10 11">
    <name type="scientific">Stieleria magnilauensis</name>
    <dbReference type="NCBI Taxonomy" id="2527963"/>
    <lineage>
        <taxon>Bacteria</taxon>
        <taxon>Pseudomonadati</taxon>
        <taxon>Planctomycetota</taxon>
        <taxon>Planctomycetia</taxon>
        <taxon>Pirellulales</taxon>
        <taxon>Pirellulaceae</taxon>
        <taxon>Stieleria</taxon>
    </lineage>
</organism>
<dbReference type="GO" id="GO:0008168">
    <property type="term" value="F:methyltransferase activity"/>
    <property type="evidence" value="ECO:0007669"/>
    <property type="project" value="UniProtKB-KW"/>
</dbReference>
<comment type="catalytic activity">
    <reaction evidence="7">
        <text>a 2'-deoxyadenosine in DNA + S-adenosyl-L-methionine = an N(6)-methyl-2'-deoxyadenosine in DNA + S-adenosyl-L-homocysteine + H(+)</text>
        <dbReference type="Rhea" id="RHEA:15197"/>
        <dbReference type="Rhea" id="RHEA-COMP:12418"/>
        <dbReference type="Rhea" id="RHEA-COMP:12419"/>
        <dbReference type="ChEBI" id="CHEBI:15378"/>
        <dbReference type="ChEBI" id="CHEBI:57856"/>
        <dbReference type="ChEBI" id="CHEBI:59789"/>
        <dbReference type="ChEBI" id="CHEBI:90615"/>
        <dbReference type="ChEBI" id="CHEBI:90616"/>
        <dbReference type="EC" id="2.1.1.72"/>
    </reaction>
</comment>
<keyword evidence="3 10" id="KW-0489">Methyltransferase</keyword>
<evidence type="ECO:0000259" key="9">
    <source>
        <dbReference type="Pfam" id="PF02384"/>
    </source>
</evidence>
<dbReference type="PANTHER" id="PTHR42933:SF3">
    <property type="entry name" value="TYPE I RESTRICTION ENZYME MJAVIII METHYLASE SUBUNIT"/>
    <property type="match status" value="1"/>
</dbReference>
<gene>
    <name evidence="10" type="ORF">TBK1r_02690</name>
</gene>
<keyword evidence="4" id="KW-0808">Transferase</keyword>
<evidence type="ECO:0000256" key="4">
    <source>
        <dbReference type="ARBA" id="ARBA00022679"/>
    </source>
</evidence>
<feature type="compositionally biased region" description="Pro residues" evidence="8">
    <location>
        <begin position="261"/>
        <end position="270"/>
    </location>
</feature>
<evidence type="ECO:0000256" key="3">
    <source>
        <dbReference type="ARBA" id="ARBA00022603"/>
    </source>
</evidence>
<keyword evidence="5" id="KW-0949">S-adenosyl-L-methionine</keyword>
<keyword evidence="11" id="KW-1185">Reference proteome</keyword>
<comment type="similarity">
    <text evidence="1">Belongs to the N(4)/N(6)-methyltransferase family.</text>
</comment>
<evidence type="ECO:0000256" key="6">
    <source>
        <dbReference type="ARBA" id="ARBA00022747"/>
    </source>
</evidence>
<feature type="compositionally biased region" description="Polar residues" evidence="8">
    <location>
        <begin position="226"/>
        <end position="235"/>
    </location>
</feature>
<dbReference type="InterPro" id="IPR051537">
    <property type="entry name" value="DNA_Adenine_Mtase"/>
</dbReference>
<dbReference type="EC" id="2.1.1.72" evidence="2"/>
<feature type="domain" description="DNA methylase adenine-specific" evidence="9">
    <location>
        <begin position="91"/>
        <end position="196"/>
    </location>
</feature>
<keyword evidence="6" id="KW-0680">Restriction system</keyword>
<proteinExistence type="inferred from homology"/>